<proteinExistence type="predicted"/>
<keyword evidence="2" id="KW-1185">Reference proteome</keyword>
<protein>
    <submittedName>
        <fullName evidence="1">Uncharacterized protein</fullName>
    </submittedName>
</protein>
<sequence length="210" mass="23235">MASPYSTHNPITTSSTPALDAAFYLIDSAETQVHKHVAYIQLWESILSHTFPSSQNHQIITTEPSPNPLTAQPHWRIHVIKPGPNPLSLFHMDVYNDNVDVNALGPPALAELARGDRVRRLELCGYMGFMALAQGSKLRMIGYFPAAQECMMTMWRDVAISEDGSSGRRCLEMMFHLVKQLLFTGDGDGGGGDQNIDPELLLQNGWDGVQ</sequence>
<evidence type="ECO:0000313" key="2">
    <source>
        <dbReference type="Proteomes" id="UP000800235"/>
    </source>
</evidence>
<name>A0A9P4U2S9_9PEZI</name>
<organism evidence="1 2">
    <name type="scientific">Tothia fuscella</name>
    <dbReference type="NCBI Taxonomy" id="1048955"/>
    <lineage>
        <taxon>Eukaryota</taxon>
        <taxon>Fungi</taxon>
        <taxon>Dikarya</taxon>
        <taxon>Ascomycota</taxon>
        <taxon>Pezizomycotina</taxon>
        <taxon>Dothideomycetes</taxon>
        <taxon>Pleosporomycetidae</taxon>
        <taxon>Venturiales</taxon>
        <taxon>Cylindrosympodiaceae</taxon>
        <taxon>Tothia</taxon>
    </lineage>
</organism>
<evidence type="ECO:0000313" key="1">
    <source>
        <dbReference type="EMBL" id="KAF2435215.1"/>
    </source>
</evidence>
<accession>A0A9P4U2S9</accession>
<dbReference type="AlphaFoldDB" id="A0A9P4U2S9"/>
<dbReference type="EMBL" id="MU007014">
    <property type="protein sequence ID" value="KAF2435215.1"/>
    <property type="molecule type" value="Genomic_DNA"/>
</dbReference>
<comment type="caution">
    <text evidence="1">The sequence shown here is derived from an EMBL/GenBank/DDBJ whole genome shotgun (WGS) entry which is preliminary data.</text>
</comment>
<reference evidence="1" key="1">
    <citation type="journal article" date="2020" name="Stud. Mycol.">
        <title>101 Dothideomycetes genomes: a test case for predicting lifestyles and emergence of pathogens.</title>
        <authorList>
            <person name="Haridas S."/>
            <person name="Albert R."/>
            <person name="Binder M."/>
            <person name="Bloem J."/>
            <person name="Labutti K."/>
            <person name="Salamov A."/>
            <person name="Andreopoulos B."/>
            <person name="Baker S."/>
            <person name="Barry K."/>
            <person name="Bills G."/>
            <person name="Bluhm B."/>
            <person name="Cannon C."/>
            <person name="Castanera R."/>
            <person name="Culley D."/>
            <person name="Daum C."/>
            <person name="Ezra D."/>
            <person name="Gonzalez J."/>
            <person name="Henrissat B."/>
            <person name="Kuo A."/>
            <person name="Liang C."/>
            <person name="Lipzen A."/>
            <person name="Lutzoni F."/>
            <person name="Magnuson J."/>
            <person name="Mondo S."/>
            <person name="Nolan M."/>
            <person name="Ohm R."/>
            <person name="Pangilinan J."/>
            <person name="Park H.-J."/>
            <person name="Ramirez L."/>
            <person name="Alfaro M."/>
            <person name="Sun H."/>
            <person name="Tritt A."/>
            <person name="Yoshinaga Y."/>
            <person name="Zwiers L.-H."/>
            <person name="Turgeon B."/>
            <person name="Goodwin S."/>
            <person name="Spatafora J."/>
            <person name="Crous P."/>
            <person name="Grigoriev I."/>
        </authorList>
    </citation>
    <scope>NUCLEOTIDE SEQUENCE</scope>
    <source>
        <strain evidence="1">CBS 130266</strain>
    </source>
</reference>
<gene>
    <name evidence="1" type="ORF">EJ08DRAFT_730314</name>
</gene>
<dbReference type="Proteomes" id="UP000800235">
    <property type="component" value="Unassembled WGS sequence"/>
</dbReference>